<dbReference type="GO" id="GO:0004176">
    <property type="term" value="F:ATP-dependent peptidase activity"/>
    <property type="evidence" value="ECO:0007669"/>
    <property type="project" value="InterPro"/>
</dbReference>
<dbReference type="EMBL" id="LAZR01062551">
    <property type="protein sequence ID" value="KKK61287.1"/>
    <property type="molecule type" value="Genomic_DNA"/>
</dbReference>
<dbReference type="SUPFAM" id="SSF52096">
    <property type="entry name" value="ClpP/crotonase"/>
    <property type="match status" value="1"/>
</dbReference>
<proteinExistence type="inferred from homology"/>
<dbReference type="PANTHER" id="PTHR10381:SF70">
    <property type="entry name" value="ATP-DEPENDENT CLP PROTEASE PROTEOLYTIC SUBUNIT"/>
    <property type="match status" value="1"/>
</dbReference>
<organism evidence="4">
    <name type="scientific">marine sediment metagenome</name>
    <dbReference type="NCBI Taxonomy" id="412755"/>
    <lineage>
        <taxon>unclassified sequences</taxon>
        <taxon>metagenomes</taxon>
        <taxon>ecological metagenomes</taxon>
    </lineage>
</organism>
<evidence type="ECO:0000313" key="4">
    <source>
        <dbReference type="EMBL" id="KKK61287.1"/>
    </source>
</evidence>
<dbReference type="PRINTS" id="PR00127">
    <property type="entry name" value="CLPPROTEASEP"/>
</dbReference>
<comment type="caution">
    <text evidence="4">The sequence shown here is derived from an EMBL/GenBank/DDBJ whole genome shotgun (WGS) entry which is preliminary data.</text>
</comment>
<comment type="similarity">
    <text evidence="1">Belongs to the peptidase S14 family.</text>
</comment>
<name>A0A0F8WWN1_9ZZZZ</name>
<dbReference type="NCBIfam" id="NF045542">
    <property type="entry name" value="Clp_rel_HeadMat"/>
    <property type="match status" value="1"/>
</dbReference>
<protein>
    <recommendedName>
        <fullName evidence="5">ATP-dependent Clp protease proteolytic subunit</fullName>
    </recommendedName>
</protein>
<keyword evidence="3" id="KW-0378">Hydrolase</keyword>
<evidence type="ECO:0000256" key="1">
    <source>
        <dbReference type="ARBA" id="ARBA00007039"/>
    </source>
</evidence>
<dbReference type="Pfam" id="PF00574">
    <property type="entry name" value="CLP_protease"/>
    <property type="match status" value="1"/>
</dbReference>
<accession>A0A0F8WWN1</accession>
<reference evidence="4" key="1">
    <citation type="journal article" date="2015" name="Nature">
        <title>Complex archaea that bridge the gap between prokaryotes and eukaryotes.</title>
        <authorList>
            <person name="Spang A."/>
            <person name="Saw J.H."/>
            <person name="Jorgensen S.L."/>
            <person name="Zaremba-Niedzwiedzka K."/>
            <person name="Martijn J."/>
            <person name="Lind A.E."/>
            <person name="van Eijk R."/>
            <person name="Schleper C."/>
            <person name="Guy L."/>
            <person name="Ettema T.J."/>
        </authorList>
    </citation>
    <scope>NUCLEOTIDE SEQUENCE</scope>
</reference>
<dbReference type="PANTHER" id="PTHR10381">
    <property type="entry name" value="ATP-DEPENDENT CLP PROTEASE PROTEOLYTIC SUBUNIT"/>
    <property type="match status" value="1"/>
</dbReference>
<evidence type="ECO:0000256" key="2">
    <source>
        <dbReference type="ARBA" id="ARBA00022490"/>
    </source>
</evidence>
<evidence type="ECO:0000256" key="3">
    <source>
        <dbReference type="ARBA" id="ARBA00022801"/>
    </source>
</evidence>
<dbReference type="GO" id="GO:0051117">
    <property type="term" value="F:ATPase binding"/>
    <property type="evidence" value="ECO:0007669"/>
    <property type="project" value="TreeGrafter"/>
</dbReference>
<keyword evidence="2" id="KW-0963">Cytoplasm</keyword>
<gene>
    <name evidence="4" type="ORF">LCGC14_3015850</name>
</gene>
<dbReference type="CDD" id="cd07016">
    <property type="entry name" value="S14_ClpP_1"/>
    <property type="match status" value="1"/>
</dbReference>
<sequence>MERTWYQIRNEKGSKKAEILIYEQIGKSWFDDSGIEAKKFVQDLRKLDVKVIDLRINSPGGNLFDGNAIYNALRSHSATINVFIDGVAASIASVIAMSGNTIEMPENAMMMIHDPQGMVMGTAADMMKVADVLDKMKVGIVAAYRDKTEMDDADIAELMTDETWMTAEEAVKWGFADKMTERVDIQNNFQANAFSNFRNTPTHIVDTFINGIPARQSKAGTTIRKKEKEIMDLKDLKPQDANTKLEELNGIAEDTRTDEQKADIEQLTVYVTEITELAELRGKNDGELEDADA</sequence>
<dbReference type="GO" id="GO:0009368">
    <property type="term" value="C:endopeptidase Clp complex"/>
    <property type="evidence" value="ECO:0007669"/>
    <property type="project" value="TreeGrafter"/>
</dbReference>
<dbReference type="InterPro" id="IPR001907">
    <property type="entry name" value="ClpP"/>
</dbReference>
<dbReference type="InterPro" id="IPR023562">
    <property type="entry name" value="ClpP/TepA"/>
</dbReference>
<dbReference type="Gene3D" id="3.90.226.10">
    <property type="entry name" value="2-enoyl-CoA Hydratase, Chain A, domain 1"/>
    <property type="match status" value="1"/>
</dbReference>
<dbReference type="GO" id="GO:0006515">
    <property type="term" value="P:protein quality control for misfolded or incompletely synthesized proteins"/>
    <property type="evidence" value="ECO:0007669"/>
    <property type="project" value="TreeGrafter"/>
</dbReference>
<evidence type="ECO:0008006" key="5">
    <source>
        <dbReference type="Google" id="ProtNLM"/>
    </source>
</evidence>
<feature type="non-terminal residue" evidence="4">
    <location>
        <position position="293"/>
    </location>
</feature>
<dbReference type="AlphaFoldDB" id="A0A0F8WWN1"/>
<dbReference type="InterPro" id="IPR029045">
    <property type="entry name" value="ClpP/crotonase-like_dom_sf"/>
</dbReference>
<dbReference type="GO" id="GO:0004252">
    <property type="term" value="F:serine-type endopeptidase activity"/>
    <property type="evidence" value="ECO:0007669"/>
    <property type="project" value="InterPro"/>
</dbReference>